<dbReference type="Proteomes" id="UP001281147">
    <property type="component" value="Unassembled WGS sequence"/>
</dbReference>
<evidence type="ECO:0000313" key="2">
    <source>
        <dbReference type="Proteomes" id="UP001281147"/>
    </source>
</evidence>
<reference evidence="1" key="1">
    <citation type="submission" date="2023-07" db="EMBL/GenBank/DDBJ databases">
        <title>Black Yeasts Isolated from many extreme environments.</title>
        <authorList>
            <person name="Coleine C."/>
            <person name="Stajich J.E."/>
            <person name="Selbmann L."/>
        </authorList>
    </citation>
    <scope>NUCLEOTIDE SEQUENCE</scope>
    <source>
        <strain evidence="1">CCFEE 5714</strain>
    </source>
</reference>
<name>A0ACC3NX57_9PEZI</name>
<evidence type="ECO:0000313" key="1">
    <source>
        <dbReference type="EMBL" id="KAK3724471.1"/>
    </source>
</evidence>
<organism evidence="1 2">
    <name type="scientific">Vermiconidia calcicola</name>
    <dbReference type="NCBI Taxonomy" id="1690605"/>
    <lineage>
        <taxon>Eukaryota</taxon>
        <taxon>Fungi</taxon>
        <taxon>Dikarya</taxon>
        <taxon>Ascomycota</taxon>
        <taxon>Pezizomycotina</taxon>
        <taxon>Dothideomycetes</taxon>
        <taxon>Dothideomycetidae</taxon>
        <taxon>Mycosphaerellales</taxon>
        <taxon>Extremaceae</taxon>
        <taxon>Vermiconidia</taxon>
    </lineage>
</organism>
<protein>
    <submittedName>
        <fullName evidence="1">Uncharacterized protein</fullName>
    </submittedName>
</protein>
<sequence>MTKKQFALDYSKCALGELQHFMKARGLNVKGRIPKDDQQCIRALETSDCRATFRFQDLPGELRNRIYGEVLILPQPLPRPSGYPYRKSNFNCHPRILVTCSSIRNEADSILYGANVFDISIRMHLGTYARIRGLQFHAVDLYPFNDARDNEEGSFGMLRTQHQKWPASLLKVQNLKMHIVFHPHVYGGWKHRNSFRLAHTLYSLASYLQRSEALRTLVFVGNTRKGSEVMPASELARLLYPLGRLCSLFDCQHEGFNQYPELRQQLHLHADEHKHFYVTNALRRAAPVCEESEAYKALAEVTSDTATNREHTKLRGRMYQVFDLPFDKVDDERKLIGWAEDAAAFFNRIYEIETRASLKKASGFWLKLARRFKKPHQERLLELKK</sequence>
<gene>
    <name evidence="1" type="ORF">LTR37_001095</name>
</gene>
<keyword evidence="2" id="KW-1185">Reference proteome</keyword>
<proteinExistence type="predicted"/>
<accession>A0ACC3NX57</accession>
<comment type="caution">
    <text evidence="1">The sequence shown here is derived from an EMBL/GenBank/DDBJ whole genome shotgun (WGS) entry which is preliminary data.</text>
</comment>
<dbReference type="EMBL" id="JAUTXU010000005">
    <property type="protein sequence ID" value="KAK3724471.1"/>
    <property type="molecule type" value="Genomic_DNA"/>
</dbReference>